<evidence type="ECO:0000313" key="2">
    <source>
        <dbReference type="Proteomes" id="UP000012065"/>
    </source>
</evidence>
<evidence type="ECO:0000313" key="1">
    <source>
        <dbReference type="EMBL" id="CCO32941.1"/>
    </source>
</evidence>
<evidence type="ECO:0008006" key="3">
    <source>
        <dbReference type="Google" id="ProtNLM"/>
    </source>
</evidence>
<accession>M5C0E7</accession>
<dbReference type="EMBL" id="CAOJ01010705">
    <property type="protein sequence ID" value="CCO32941.1"/>
    <property type="molecule type" value="Genomic_DNA"/>
</dbReference>
<gene>
    <name evidence="1" type="ORF">BN14_07006</name>
</gene>
<organism evidence="1 2">
    <name type="scientific">Thanatephorus cucumeris (strain AG1-IB / isolate 7/3/14)</name>
    <name type="common">Lettuce bottom rot fungus</name>
    <name type="synonym">Rhizoctonia solani</name>
    <dbReference type="NCBI Taxonomy" id="1108050"/>
    <lineage>
        <taxon>Eukaryota</taxon>
        <taxon>Fungi</taxon>
        <taxon>Dikarya</taxon>
        <taxon>Basidiomycota</taxon>
        <taxon>Agaricomycotina</taxon>
        <taxon>Agaricomycetes</taxon>
        <taxon>Cantharellales</taxon>
        <taxon>Ceratobasidiaceae</taxon>
        <taxon>Rhizoctonia</taxon>
        <taxon>Rhizoctonia solani AG-1</taxon>
    </lineage>
</organism>
<dbReference type="AlphaFoldDB" id="M5C0E7"/>
<dbReference type="SUPFAM" id="SSF54768">
    <property type="entry name" value="dsRNA-binding domain-like"/>
    <property type="match status" value="1"/>
</dbReference>
<name>M5C0E7_THACB</name>
<dbReference type="HOGENOM" id="CLU_1994170_0_0_1"/>
<dbReference type="Proteomes" id="UP000012065">
    <property type="component" value="Unassembled WGS sequence"/>
</dbReference>
<comment type="caution">
    <text evidence="1">The sequence shown here is derived from an EMBL/GenBank/DDBJ whole genome shotgun (WGS) entry which is preliminary data.</text>
</comment>
<sequence>MVYKTTPGVRRKLHNRYLFHSIELTHPLAQFLSSPSMPSPYKFEDPSDKSYSAQLQECSERHKFVLEQRLITRPENGRDVHKFYFIIDGIPYTQHTATSTSTVKEAKNEAAGFIINSGILKKFTG</sequence>
<proteinExistence type="predicted"/>
<reference evidence="1 2" key="1">
    <citation type="journal article" date="2013" name="J. Biotechnol.">
        <title>Establishment and interpretation of the genome sequence of the phytopathogenic fungus Rhizoctonia solani AG1-IB isolate 7/3/14.</title>
        <authorList>
            <person name="Wibberg D.W."/>
            <person name="Jelonek L.J."/>
            <person name="Rupp O.R."/>
            <person name="Hennig M.H."/>
            <person name="Eikmeyer F.E."/>
            <person name="Goesmann A.G."/>
            <person name="Hartmann A.H."/>
            <person name="Borriss R.B."/>
            <person name="Grosch R.G."/>
            <person name="Puehler A.P."/>
            <person name="Schlueter A.S."/>
        </authorList>
    </citation>
    <scope>NUCLEOTIDE SEQUENCE [LARGE SCALE GENOMIC DNA]</scope>
    <source>
        <strain evidence="2">AG1-IB / isolate 7/3/14</strain>
    </source>
</reference>
<protein>
    <recommendedName>
        <fullName evidence="3">DRBM domain-containing protein</fullName>
    </recommendedName>
</protein>